<dbReference type="EMBL" id="JAGGLC010000003">
    <property type="protein sequence ID" value="MBP1987000.1"/>
    <property type="molecule type" value="Genomic_DNA"/>
</dbReference>
<reference evidence="2" key="1">
    <citation type="submission" date="2021-03" db="EMBL/GenBank/DDBJ databases">
        <title>Genomic Encyclopedia of Type Strains, Phase IV (KMG-IV): sequencing the most valuable type-strain genomes for metagenomic binning, comparative biology and taxonomic classification.</title>
        <authorList>
            <person name="Goeker M."/>
        </authorList>
    </citation>
    <scope>NUCLEOTIDE SEQUENCE</scope>
    <source>
        <strain evidence="2">DSM 26232</strain>
    </source>
</reference>
<protein>
    <submittedName>
        <fullName evidence="2">Uncharacterized protein</fullName>
    </submittedName>
</protein>
<name>A0A8T4GX11_9EURY</name>
<dbReference type="AlphaFoldDB" id="A0A8T4GX11"/>
<gene>
    <name evidence="2" type="ORF">J2753_001498</name>
</gene>
<evidence type="ECO:0000313" key="3">
    <source>
        <dbReference type="Proteomes" id="UP000823736"/>
    </source>
</evidence>
<accession>A0A8T4GX11</accession>
<keyword evidence="3" id="KW-1185">Reference proteome</keyword>
<keyword evidence="1" id="KW-1133">Transmembrane helix</keyword>
<keyword evidence="1" id="KW-0812">Transmembrane</keyword>
<comment type="caution">
    <text evidence="2">The sequence shown here is derived from an EMBL/GenBank/DDBJ whole genome shotgun (WGS) entry which is preliminary data.</text>
</comment>
<proteinExistence type="predicted"/>
<keyword evidence="1" id="KW-0472">Membrane</keyword>
<organism evidence="2 3">
    <name type="scientific">Halolamina salifodinae</name>
    <dbReference type="NCBI Taxonomy" id="1202767"/>
    <lineage>
        <taxon>Archaea</taxon>
        <taxon>Methanobacteriati</taxon>
        <taxon>Methanobacteriota</taxon>
        <taxon>Stenosarchaea group</taxon>
        <taxon>Halobacteria</taxon>
        <taxon>Halobacteriales</taxon>
        <taxon>Haloferacaceae</taxon>
    </lineage>
</organism>
<evidence type="ECO:0000256" key="1">
    <source>
        <dbReference type="SAM" id="Phobius"/>
    </source>
</evidence>
<evidence type="ECO:0000313" key="2">
    <source>
        <dbReference type="EMBL" id="MBP1987000.1"/>
    </source>
</evidence>
<feature type="transmembrane region" description="Helical" evidence="1">
    <location>
        <begin position="37"/>
        <end position="59"/>
    </location>
</feature>
<sequence length="75" mass="8131">MGRLGFVSVLMILSLHTMLLSLDLIAHWVPLYDGIPPVLSILFGVFGLVAISGLAMVVYRSQKSGGWNLPVALHK</sequence>
<dbReference type="Proteomes" id="UP000823736">
    <property type="component" value="Unassembled WGS sequence"/>
</dbReference>